<accession>A0AA88XZX9</accession>
<organism evidence="9 10">
    <name type="scientific">Pinctada imbricata</name>
    <name type="common">Atlantic pearl-oyster</name>
    <name type="synonym">Pinctada martensii</name>
    <dbReference type="NCBI Taxonomy" id="66713"/>
    <lineage>
        <taxon>Eukaryota</taxon>
        <taxon>Metazoa</taxon>
        <taxon>Spiralia</taxon>
        <taxon>Lophotrochozoa</taxon>
        <taxon>Mollusca</taxon>
        <taxon>Bivalvia</taxon>
        <taxon>Autobranchia</taxon>
        <taxon>Pteriomorphia</taxon>
        <taxon>Pterioida</taxon>
        <taxon>Pterioidea</taxon>
        <taxon>Pteriidae</taxon>
        <taxon>Pinctada</taxon>
    </lineage>
</organism>
<dbReference type="GO" id="GO:0016757">
    <property type="term" value="F:glycosyltransferase activity"/>
    <property type="evidence" value="ECO:0007669"/>
    <property type="project" value="UniProtKB-UniRule"/>
</dbReference>
<comment type="caution">
    <text evidence="9">The sequence shown here is derived from an EMBL/GenBank/DDBJ whole genome shotgun (WGS) entry which is preliminary data.</text>
</comment>
<reference evidence="9" key="1">
    <citation type="submission" date="2019-08" db="EMBL/GenBank/DDBJ databases">
        <title>The improved chromosome-level genome for the pearl oyster Pinctada fucata martensii using PacBio sequencing and Hi-C.</title>
        <authorList>
            <person name="Zheng Z."/>
        </authorList>
    </citation>
    <scope>NUCLEOTIDE SEQUENCE</scope>
    <source>
        <strain evidence="9">ZZ-2019</strain>
        <tissue evidence="9">Adductor muscle</tissue>
    </source>
</reference>
<dbReference type="InterPro" id="IPR008166">
    <property type="entry name" value="Glyco_transf_92"/>
</dbReference>
<dbReference type="Proteomes" id="UP001186944">
    <property type="component" value="Unassembled WGS sequence"/>
</dbReference>
<dbReference type="PANTHER" id="PTHR21461:SF69">
    <property type="entry name" value="GLYCOSYLTRANSFERASE FAMILY 92 PROTEIN"/>
    <property type="match status" value="1"/>
</dbReference>
<evidence type="ECO:0000313" key="9">
    <source>
        <dbReference type="EMBL" id="KAK3095305.1"/>
    </source>
</evidence>
<keyword evidence="5" id="KW-0812">Transmembrane</keyword>
<evidence type="ECO:0000256" key="1">
    <source>
        <dbReference type="ARBA" id="ARBA00004167"/>
    </source>
</evidence>
<evidence type="ECO:0000256" key="6">
    <source>
        <dbReference type="ARBA" id="ARBA00022989"/>
    </source>
</evidence>
<gene>
    <name evidence="9" type="ORF">FSP39_013019</name>
</gene>
<dbReference type="PANTHER" id="PTHR21461">
    <property type="entry name" value="GLYCOSYLTRANSFERASE FAMILY 92 PROTEIN"/>
    <property type="match status" value="1"/>
</dbReference>
<dbReference type="GO" id="GO:0005737">
    <property type="term" value="C:cytoplasm"/>
    <property type="evidence" value="ECO:0007669"/>
    <property type="project" value="TreeGrafter"/>
</dbReference>
<evidence type="ECO:0000256" key="7">
    <source>
        <dbReference type="ARBA" id="ARBA00023136"/>
    </source>
</evidence>
<dbReference type="GO" id="GO:0016020">
    <property type="term" value="C:membrane"/>
    <property type="evidence" value="ECO:0007669"/>
    <property type="project" value="UniProtKB-SubCell"/>
</dbReference>
<protein>
    <recommendedName>
        <fullName evidence="8">Glycosyltransferase family 92 protein</fullName>
        <ecNumber evidence="8">2.4.1.-</ecNumber>
    </recommendedName>
</protein>
<dbReference type="EC" id="2.4.1.-" evidence="8"/>
<evidence type="ECO:0000256" key="8">
    <source>
        <dbReference type="RuleBase" id="RU366017"/>
    </source>
</evidence>
<keyword evidence="6" id="KW-1133">Transmembrane helix</keyword>
<keyword evidence="10" id="KW-1185">Reference proteome</keyword>
<proteinExistence type="inferred from homology"/>
<evidence type="ECO:0000256" key="2">
    <source>
        <dbReference type="ARBA" id="ARBA00007647"/>
    </source>
</evidence>
<evidence type="ECO:0000256" key="4">
    <source>
        <dbReference type="ARBA" id="ARBA00022679"/>
    </source>
</evidence>
<comment type="subcellular location">
    <subcellularLocation>
        <location evidence="1">Membrane</location>
        <topology evidence="1">Single-pass membrane protein</topology>
    </subcellularLocation>
</comment>
<dbReference type="Pfam" id="PF01697">
    <property type="entry name" value="Glyco_transf_92"/>
    <property type="match status" value="1"/>
</dbReference>
<evidence type="ECO:0000256" key="3">
    <source>
        <dbReference type="ARBA" id="ARBA00022676"/>
    </source>
</evidence>
<dbReference type="AlphaFoldDB" id="A0AA88XZX9"/>
<name>A0AA88XZX9_PINIB</name>
<evidence type="ECO:0000313" key="10">
    <source>
        <dbReference type="Proteomes" id="UP001186944"/>
    </source>
</evidence>
<keyword evidence="7" id="KW-0472">Membrane</keyword>
<comment type="similarity">
    <text evidence="2 8">Belongs to the glycosyltransferase 92 family.</text>
</comment>
<keyword evidence="3 8" id="KW-0328">Glycosyltransferase</keyword>
<keyword evidence="4 8" id="KW-0808">Transferase</keyword>
<dbReference type="EMBL" id="VSWD01000008">
    <property type="protein sequence ID" value="KAK3095305.1"/>
    <property type="molecule type" value="Genomic_DNA"/>
</dbReference>
<evidence type="ECO:0000256" key="5">
    <source>
        <dbReference type="ARBA" id="ARBA00022692"/>
    </source>
</evidence>
<sequence length="247" mass="29421">MIELNRILGADYFIFYNISSDRNIKRILHHYKAQGLGEIIQWDLPRKVTFLDWFLNFFNKEKIHYHGQIAAINDCMYRNKGVSRFVVNQDLDEFIIPREHESWSELISHLPSDSSSFVFRSTIFRKDWSETRNTISFGEDSKDALKFGSITILKQFREKRIFPFDQRSKYIVRPECIISSDIHYITEHKAEKSCGNYKVPESLALVHHYRNVLSYLAPSLLIKDDRINIFKSRLLKRLHNKWDLLMN</sequence>